<dbReference type="InterPro" id="IPR027417">
    <property type="entry name" value="P-loop_NTPase"/>
</dbReference>
<dbReference type="CDD" id="cd02042">
    <property type="entry name" value="ParAB_family"/>
    <property type="match status" value="1"/>
</dbReference>
<reference evidence="2 3" key="1">
    <citation type="submission" date="2019-04" db="EMBL/GenBank/DDBJ databases">
        <title>Lysinibacillus genome sequencing.</title>
        <authorList>
            <person name="Dunlap C."/>
        </authorList>
    </citation>
    <scope>NUCLEOTIDE SEQUENCE [LARGE SCALE GENOMIC DNA]</scope>
    <source>
        <strain evidence="2 3">CCTCC AB 2010389</strain>
    </source>
</reference>
<protein>
    <submittedName>
        <fullName evidence="2">ParA family protein</fullName>
    </submittedName>
</protein>
<proteinExistence type="predicted"/>
<dbReference type="EMBL" id="SZPU01000022">
    <property type="protein sequence ID" value="TKI70194.1"/>
    <property type="molecule type" value="Genomic_DNA"/>
</dbReference>
<organism evidence="2 3">
    <name type="scientific">Lysinibacillus mangiferihumi</name>
    <dbReference type="NCBI Taxonomy" id="1130819"/>
    <lineage>
        <taxon>Bacteria</taxon>
        <taxon>Bacillati</taxon>
        <taxon>Bacillota</taxon>
        <taxon>Bacilli</taxon>
        <taxon>Bacillales</taxon>
        <taxon>Bacillaceae</taxon>
        <taxon>Lysinibacillus</taxon>
    </lineage>
</organism>
<evidence type="ECO:0000313" key="3">
    <source>
        <dbReference type="Proteomes" id="UP000308744"/>
    </source>
</evidence>
<dbReference type="Gene3D" id="3.40.50.300">
    <property type="entry name" value="P-loop containing nucleotide triphosphate hydrolases"/>
    <property type="match status" value="1"/>
</dbReference>
<dbReference type="PIRSF" id="PIRSF009320">
    <property type="entry name" value="Nuc_binding_HP_1000"/>
    <property type="match status" value="1"/>
</dbReference>
<gene>
    <name evidence="2" type="ORF">FC756_08540</name>
</gene>
<dbReference type="PANTHER" id="PTHR13696:SF52">
    <property type="entry name" value="PARA FAMILY PROTEIN CT_582"/>
    <property type="match status" value="1"/>
</dbReference>
<accession>A0A4U2Z819</accession>
<evidence type="ECO:0000313" key="2">
    <source>
        <dbReference type="EMBL" id="TKI70194.1"/>
    </source>
</evidence>
<evidence type="ECO:0000259" key="1">
    <source>
        <dbReference type="Pfam" id="PF13614"/>
    </source>
</evidence>
<dbReference type="SUPFAM" id="SSF52540">
    <property type="entry name" value="P-loop containing nucleoside triphosphate hydrolases"/>
    <property type="match status" value="1"/>
</dbReference>
<keyword evidence="3" id="KW-1185">Reference proteome</keyword>
<dbReference type="AlphaFoldDB" id="A0A4U2Z819"/>
<comment type="caution">
    <text evidence="2">The sequence shown here is derived from an EMBL/GenBank/DDBJ whole genome shotgun (WGS) entry which is preliminary data.</text>
</comment>
<dbReference type="Pfam" id="PF13614">
    <property type="entry name" value="AAA_31"/>
    <property type="match status" value="1"/>
</dbReference>
<dbReference type="InterPro" id="IPR050678">
    <property type="entry name" value="DNA_Partitioning_ATPase"/>
</dbReference>
<sequence>MKTISIINLKGGVSKTVSAINIAYTLVKLHGKRVLLIDNDKQGNTSKFFGLYDPESKCGLSELLTVKEIVVDNVIQQTSYEGLDIITANMNLLRANKEILMDVSRPQQTRLRKKLVSVKERYDYVIIDNAPDINMTVVNALVASDDVLVPIKIDQFSFDGLEQILEQIEDVSEFNSDIRFAGCFVTMYQRNNVNQQGAELLEKQGYPMFSTRIRKTVKVDEMTFVGKPLLEYAKRSTACVDYVALVKEYLGLC</sequence>
<feature type="domain" description="AAA" evidence="1">
    <location>
        <begin position="1"/>
        <end position="178"/>
    </location>
</feature>
<dbReference type="Proteomes" id="UP000308744">
    <property type="component" value="Unassembled WGS sequence"/>
</dbReference>
<name>A0A4U2Z819_9BACI</name>
<dbReference type="InterPro" id="IPR025669">
    <property type="entry name" value="AAA_dom"/>
</dbReference>
<dbReference type="PANTHER" id="PTHR13696">
    <property type="entry name" value="P-LOOP CONTAINING NUCLEOSIDE TRIPHOSPHATE HYDROLASE"/>
    <property type="match status" value="1"/>
</dbReference>